<dbReference type="InterPro" id="IPR005163">
    <property type="entry name" value="Tri_helical_YiiM-like"/>
</dbReference>
<dbReference type="PANTHER" id="PTHR30212:SF2">
    <property type="entry name" value="PROTEIN YIIM"/>
    <property type="match status" value="1"/>
</dbReference>
<dbReference type="InterPro" id="IPR011037">
    <property type="entry name" value="Pyrv_Knase-like_insert_dom_sf"/>
</dbReference>
<dbReference type="GO" id="GO:0003824">
    <property type="term" value="F:catalytic activity"/>
    <property type="evidence" value="ECO:0007669"/>
    <property type="project" value="InterPro"/>
</dbReference>
<organism evidence="2 3">
    <name type="scientific">Niallia circulans</name>
    <name type="common">Bacillus circulans</name>
    <dbReference type="NCBI Taxonomy" id="1397"/>
    <lineage>
        <taxon>Bacteria</taxon>
        <taxon>Bacillati</taxon>
        <taxon>Bacillota</taxon>
        <taxon>Bacilli</taxon>
        <taxon>Bacillales</taxon>
        <taxon>Bacillaceae</taxon>
        <taxon>Niallia</taxon>
    </lineage>
</organism>
<dbReference type="InterPro" id="IPR005302">
    <property type="entry name" value="MoCF_Sase_C"/>
</dbReference>
<evidence type="ECO:0000313" key="3">
    <source>
        <dbReference type="Proteomes" id="UP000036045"/>
    </source>
</evidence>
<dbReference type="OrthoDB" id="9786134at2"/>
<name>A0A0J1IQ01_NIACI</name>
<feature type="domain" description="MOSC" evidence="1">
    <location>
        <begin position="28"/>
        <end position="162"/>
    </location>
</feature>
<keyword evidence="3" id="KW-1185">Reference proteome</keyword>
<dbReference type="PANTHER" id="PTHR30212">
    <property type="entry name" value="PROTEIN YIIM"/>
    <property type="match status" value="1"/>
</dbReference>
<dbReference type="Gene3D" id="2.40.33.20">
    <property type="entry name" value="PK beta-barrel domain-like"/>
    <property type="match status" value="1"/>
</dbReference>
<dbReference type="PATRIC" id="fig|1397.4.peg.2062"/>
<dbReference type="PROSITE" id="PS51340">
    <property type="entry name" value="MOSC"/>
    <property type="match status" value="1"/>
</dbReference>
<dbReference type="SUPFAM" id="SSF50800">
    <property type="entry name" value="PK beta-barrel domain-like"/>
    <property type="match status" value="1"/>
</dbReference>
<comment type="caution">
    <text evidence="2">The sequence shown here is derived from an EMBL/GenBank/DDBJ whole genome shotgun (WGS) entry which is preliminary data.</text>
</comment>
<proteinExistence type="predicted"/>
<evidence type="ECO:0000313" key="2">
    <source>
        <dbReference type="EMBL" id="KLV28032.1"/>
    </source>
</evidence>
<dbReference type="RefSeq" id="WP_047940585.1">
    <property type="nucleotide sequence ID" value="NZ_CP053989.1"/>
</dbReference>
<sequence>MGKIITLSIGKEKTFIWKNKSVSSAIGKEKVSEVILTFDGFVGDGVANPAFHGGKERAVCYYPFEHYKKWEEEFKTKINPPAFGENICGTEFTEKSTYIGDIFSLGSAVVQVTQGRVPCSTISKYNQIDPFLSRIVETCYTGYFLKVLEEGVVSEDSTMELIERPQNKISVWDATKVMLLDRKNKEAIQSILQIDELAEDWKNRYKKALQKTT</sequence>
<dbReference type="Pfam" id="PF03475">
    <property type="entry name" value="YiiM_3-alpha"/>
    <property type="match status" value="1"/>
</dbReference>
<dbReference type="AlphaFoldDB" id="A0A0J1IQ01"/>
<accession>A0A0J1IQ01</accession>
<dbReference type="Pfam" id="PF03473">
    <property type="entry name" value="MOSC"/>
    <property type="match status" value="1"/>
</dbReference>
<dbReference type="GO" id="GO:0030151">
    <property type="term" value="F:molybdenum ion binding"/>
    <property type="evidence" value="ECO:0007669"/>
    <property type="project" value="InterPro"/>
</dbReference>
<protein>
    <submittedName>
        <fullName evidence="2">Sulfurase</fullName>
    </submittedName>
</protein>
<dbReference type="GeneID" id="56349919"/>
<reference evidence="2 3" key="1">
    <citation type="submission" date="2015-05" db="EMBL/GenBank/DDBJ databases">
        <title>Whole genome sequence and identification of bacterial endophytes from Costus igneus.</title>
        <authorList>
            <person name="Lee Y.P."/>
            <person name="Gan H.M."/>
            <person name="Eng W."/>
            <person name="Wheatley M.S."/>
            <person name="Caraballo A."/>
            <person name="Polter S."/>
            <person name="Savka M.A."/>
            <person name="Hudson A.O."/>
        </authorList>
    </citation>
    <scope>NUCLEOTIDE SEQUENCE [LARGE SCALE GENOMIC DNA]</scope>
    <source>
        <strain evidence="2 3">RIT379</strain>
    </source>
</reference>
<dbReference type="Proteomes" id="UP000036045">
    <property type="component" value="Unassembled WGS sequence"/>
</dbReference>
<dbReference type="EMBL" id="LDPH01000002">
    <property type="protein sequence ID" value="KLV28032.1"/>
    <property type="molecule type" value="Genomic_DNA"/>
</dbReference>
<dbReference type="InterPro" id="IPR052353">
    <property type="entry name" value="Benzoxazolinone_Detox_Enz"/>
</dbReference>
<dbReference type="GO" id="GO:0030170">
    <property type="term" value="F:pyridoxal phosphate binding"/>
    <property type="evidence" value="ECO:0007669"/>
    <property type="project" value="InterPro"/>
</dbReference>
<evidence type="ECO:0000259" key="1">
    <source>
        <dbReference type="PROSITE" id="PS51340"/>
    </source>
</evidence>
<gene>
    <name evidence="2" type="ORF">ABW02_03880</name>
</gene>